<keyword evidence="5" id="KW-0223">Dioxygenase</keyword>
<feature type="domain" description="Pirin N-terminal" evidence="4">
    <location>
        <begin position="13"/>
        <end position="105"/>
    </location>
</feature>
<dbReference type="RefSeq" id="WP_151902481.1">
    <property type="nucleotide sequence ID" value="NZ_CP045032.1"/>
</dbReference>
<name>A0A5J6ZAU8_9CORY</name>
<protein>
    <submittedName>
        <fullName evidence="5">Quercetin 2,3-dioxygenase</fullName>
        <ecNumber evidence="5">1.13.11.24</ecNumber>
    </submittedName>
</protein>
<keyword evidence="6" id="KW-1185">Reference proteome</keyword>
<dbReference type="Pfam" id="PF02678">
    <property type="entry name" value="Pirin"/>
    <property type="match status" value="1"/>
</dbReference>
<dbReference type="SUPFAM" id="SSF51182">
    <property type="entry name" value="RmlC-like cupins"/>
    <property type="match status" value="1"/>
</dbReference>
<dbReference type="Gene3D" id="2.60.120.10">
    <property type="entry name" value="Jelly Rolls"/>
    <property type="match status" value="1"/>
</dbReference>
<evidence type="ECO:0000259" key="4">
    <source>
        <dbReference type="Pfam" id="PF02678"/>
    </source>
</evidence>
<dbReference type="PANTHER" id="PTHR43212:SF3">
    <property type="entry name" value="QUERCETIN 2,3-DIOXYGENASE"/>
    <property type="match status" value="1"/>
</dbReference>
<dbReference type="OrthoDB" id="321327at2"/>
<reference evidence="6" key="1">
    <citation type="submission" date="2019-10" db="EMBL/GenBank/DDBJ databases">
        <title>Complete genome sequence of Corynebacterium urogenitalis DSM 108747, isolated from the genital tract of a cow.</title>
        <authorList>
            <person name="Ruckert C."/>
            <person name="Ballas P."/>
            <person name="Wagener K."/>
            <person name="Drillich M."/>
            <person name="Kaempfer P."/>
            <person name="Busse H.-J."/>
            <person name="Ehling-Schulz M."/>
        </authorList>
    </citation>
    <scope>NUCLEOTIDE SEQUENCE [LARGE SCALE GENOMIC DNA]</scope>
    <source>
        <strain evidence="6">LMM 1652</strain>
    </source>
</reference>
<gene>
    <name evidence="5" type="primary">yhhW1</name>
    <name evidence="5" type="ORF">CUROG_03445</name>
</gene>
<dbReference type="InterPro" id="IPR014710">
    <property type="entry name" value="RmlC-like_jellyroll"/>
</dbReference>
<comment type="similarity">
    <text evidence="1 2">Belongs to the pirin family.</text>
</comment>
<sequence>MDSRQSFPGTGNFDLIDNAFGILMMHNDDVVNPGEGFDMHQHDNAEIVSWIMEGAVRHRDSSGKESVVSGGQSQAISAGAGIRHSEVNAAGYSSRDKLRVIQMWLPPDAEDAPPSQGEAMVLSEGDVLRVTNSSISGLHAPNFPSSPLTQRKTQLSSPGA</sequence>
<proteinExistence type="inferred from homology"/>
<dbReference type="KEGG" id="cuo:CUROG_03445"/>
<dbReference type="GO" id="GO:0008127">
    <property type="term" value="F:quercetin 2,3-dioxygenase activity"/>
    <property type="evidence" value="ECO:0007669"/>
    <property type="project" value="UniProtKB-EC"/>
</dbReference>
<keyword evidence="5" id="KW-0560">Oxidoreductase</keyword>
<dbReference type="PANTHER" id="PTHR43212">
    <property type="entry name" value="QUERCETIN 2,3-DIOXYGENASE"/>
    <property type="match status" value="1"/>
</dbReference>
<dbReference type="EC" id="1.13.11.24" evidence="5"/>
<evidence type="ECO:0000256" key="2">
    <source>
        <dbReference type="RuleBase" id="RU003457"/>
    </source>
</evidence>
<feature type="region of interest" description="Disordered" evidence="3">
    <location>
        <begin position="133"/>
        <end position="160"/>
    </location>
</feature>
<accession>A0A5J6ZAU8</accession>
<organism evidence="5 6">
    <name type="scientific">Corynebacterium urogenitale</name>
    <dbReference type="NCBI Taxonomy" id="2487892"/>
    <lineage>
        <taxon>Bacteria</taxon>
        <taxon>Bacillati</taxon>
        <taxon>Actinomycetota</taxon>
        <taxon>Actinomycetes</taxon>
        <taxon>Mycobacteriales</taxon>
        <taxon>Corynebacteriaceae</taxon>
        <taxon>Corynebacterium</taxon>
    </lineage>
</organism>
<evidence type="ECO:0000313" key="6">
    <source>
        <dbReference type="Proteomes" id="UP000326711"/>
    </source>
</evidence>
<dbReference type="EMBL" id="CP045032">
    <property type="protein sequence ID" value="QFQ02070.1"/>
    <property type="molecule type" value="Genomic_DNA"/>
</dbReference>
<dbReference type="AlphaFoldDB" id="A0A5J6ZAU8"/>
<dbReference type="InterPro" id="IPR011051">
    <property type="entry name" value="RmlC_Cupin_sf"/>
</dbReference>
<evidence type="ECO:0000313" key="5">
    <source>
        <dbReference type="EMBL" id="QFQ02070.1"/>
    </source>
</evidence>
<evidence type="ECO:0000256" key="3">
    <source>
        <dbReference type="SAM" id="MobiDB-lite"/>
    </source>
</evidence>
<feature type="compositionally biased region" description="Polar residues" evidence="3">
    <location>
        <begin position="143"/>
        <end position="160"/>
    </location>
</feature>
<dbReference type="Proteomes" id="UP000326711">
    <property type="component" value="Chromosome"/>
</dbReference>
<dbReference type="InterPro" id="IPR012093">
    <property type="entry name" value="Pirin"/>
</dbReference>
<evidence type="ECO:0000256" key="1">
    <source>
        <dbReference type="ARBA" id="ARBA00008416"/>
    </source>
</evidence>
<dbReference type="InterPro" id="IPR003829">
    <property type="entry name" value="Pirin_N_dom"/>
</dbReference>